<feature type="signal peptide" evidence="1">
    <location>
        <begin position="1"/>
        <end position="27"/>
    </location>
</feature>
<keyword evidence="1" id="KW-0732">Signal</keyword>
<protein>
    <recommendedName>
        <fullName evidence="4">Secreted protein</fullName>
    </recommendedName>
</protein>
<dbReference type="RefSeq" id="WP_253744199.1">
    <property type="nucleotide sequence ID" value="NZ_BAABKA010000103.1"/>
</dbReference>
<organism evidence="2 3">
    <name type="scientific">Nonomuraea thailandensis</name>
    <dbReference type="NCBI Taxonomy" id="1188745"/>
    <lineage>
        <taxon>Bacteria</taxon>
        <taxon>Bacillati</taxon>
        <taxon>Actinomycetota</taxon>
        <taxon>Actinomycetes</taxon>
        <taxon>Streptosporangiales</taxon>
        <taxon>Streptosporangiaceae</taxon>
        <taxon>Nonomuraea</taxon>
    </lineage>
</organism>
<proteinExistence type="predicted"/>
<dbReference type="Proteomes" id="UP001139648">
    <property type="component" value="Unassembled WGS sequence"/>
</dbReference>
<gene>
    <name evidence="2" type="ORF">HD597_004077</name>
</gene>
<evidence type="ECO:0000256" key="1">
    <source>
        <dbReference type="SAM" id="SignalP"/>
    </source>
</evidence>
<evidence type="ECO:0000313" key="3">
    <source>
        <dbReference type="Proteomes" id="UP001139648"/>
    </source>
</evidence>
<reference evidence="2" key="1">
    <citation type="submission" date="2022-06" db="EMBL/GenBank/DDBJ databases">
        <title>Sequencing the genomes of 1000 actinobacteria strains.</title>
        <authorList>
            <person name="Klenk H.-P."/>
        </authorList>
    </citation>
    <scope>NUCLEOTIDE SEQUENCE</scope>
    <source>
        <strain evidence="2">DSM 46694</strain>
    </source>
</reference>
<evidence type="ECO:0000313" key="2">
    <source>
        <dbReference type="EMBL" id="MCP2357057.1"/>
    </source>
</evidence>
<feature type="chain" id="PRO_5040931068" description="Secreted protein" evidence="1">
    <location>
        <begin position="28"/>
        <end position="149"/>
    </location>
</feature>
<keyword evidence="3" id="KW-1185">Reference proteome</keyword>
<accession>A0A9X2GG45</accession>
<dbReference type="AlphaFoldDB" id="A0A9X2GG45"/>
<comment type="caution">
    <text evidence="2">The sequence shown here is derived from an EMBL/GenBank/DDBJ whole genome shotgun (WGS) entry which is preliminary data.</text>
</comment>
<name>A0A9X2GG45_9ACTN</name>
<evidence type="ECO:0008006" key="4">
    <source>
        <dbReference type="Google" id="ProtNLM"/>
    </source>
</evidence>
<dbReference type="EMBL" id="JAMZEB010000002">
    <property type="protein sequence ID" value="MCP2357057.1"/>
    <property type="molecule type" value="Genomic_DNA"/>
</dbReference>
<sequence length="149" mass="15806">MRTFTRTALVAAVAAGSMFVGASPAQAANRDDCRGSVTGIRTSGSAVVISYAVVCDRVQSRIVVSAEATRHSTPMRAARRTKTCNNAIRCSVHPRISNPRGRQLFSGSAFAAIARRGNYLAGCGLVENLLRGGLTLDAMMTCRASDEFH</sequence>